<feature type="transmembrane region" description="Helical" evidence="1">
    <location>
        <begin position="255"/>
        <end position="275"/>
    </location>
</feature>
<feature type="transmembrane region" description="Helical" evidence="1">
    <location>
        <begin position="114"/>
        <end position="137"/>
    </location>
</feature>
<dbReference type="GO" id="GO:0005886">
    <property type="term" value="C:plasma membrane"/>
    <property type="evidence" value="ECO:0007669"/>
    <property type="project" value="TreeGrafter"/>
</dbReference>
<dbReference type="GO" id="GO:0009401">
    <property type="term" value="P:phosphoenolpyruvate-dependent sugar phosphotransferase system"/>
    <property type="evidence" value="ECO:0007669"/>
    <property type="project" value="InterPro"/>
</dbReference>
<accession>A0A1T5M4A1</accession>
<keyword evidence="1" id="KW-1133">Transmembrane helix</keyword>
<dbReference type="PROSITE" id="PS51108">
    <property type="entry name" value="PTS_EIID"/>
    <property type="match status" value="1"/>
</dbReference>
<keyword evidence="3" id="KW-1185">Reference proteome</keyword>
<organism evidence="2 3">
    <name type="scientific">Maledivibacter halophilus</name>
    <dbReference type="NCBI Taxonomy" id="36842"/>
    <lineage>
        <taxon>Bacteria</taxon>
        <taxon>Bacillati</taxon>
        <taxon>Bacillota</taxon>
        <taxon>Clostridia</taxon>
        <taxon>Peptostreptococcales</taxon>
        <taxon>Caminicellaceae</taxon>
        <taxon>Maledivibacter</taxon>
    </lineage>
</organism>
<protein>
    <submittedName>
        <fullName evidence="2">PTS system IID component, Man family (TC 4.A.6)</fullName>
    </submittedName>
</protein>
<name>A0A1T5M4A1_9FIRM</name>
<dbReference type="InterPro" id="IPR050303">
    <property type="entry name" value="GatZ_KbaZ_carbometab"/>
</dbReference>
<keyword evidence="1" id="KW-0812">Transmembrane</keyword>
<dbReference type="PANTHER" id="PTHR32502:SF23">
    <property type="entry name" value="TRANSPORT PROTEIN, PTS SYSTEM"/>
    <property type="match status" value="1"/>
</dbReference>
<dbReference type="Proteomes" id="UP000190285">
    <property type="component" value="Unassembled WGS sequence"/>
</dbReference>
<dbReference type="PANTHER" id="PTHR32502">
    <property type="entry name" value="N-ACETYLGALACTOSAMINE PERMEASE II COMPONENT-RELATED"/>
    <property type="match status" value="1"/>
</dbReference>
<dbReference type="Pfam" id="PF03613">
    <property type="entry name" value="EIID-AGA"/>
    <property type="match status" value="1"/>
</dbReference>
<reference evidence="2 3" key="1">
    <citation type="submission" date="2017-02" db="EMBL/GenBank/DDBJ databases">
        <authorList>
            <person name="Peterson S.W."/>
        </authorList>
    </citation>
    <scope>NUCLEOTIDE SEQUENCE [LARGE SCALE GENOMIC DNA]</scope>
    <source>
        <strain evidence="2 3">M1</strain>
    </source>
</reference>
<dbReference type="EMBL" id="FUZT01000010">
    <property type="protein sequence ID" value="SKC83077.1"/>
    <property type="molecule type" value="Genomic_DNA"/>
</dbReference>
<dbReference type="RefSeq" id="WP_079493797.1">
    <property type="nucleotide sequence ID" value="NZ_FUZT01000010.1"/>
</dbReference>
<dbReference type="OrthoDB" id="9795582at2"/>
<dbReference type="AlphaFoldDB" id="A0A1T5M4A1"/>
<gene>
    <name evidence="2" type="ORF">SAMN02194393_03809</name>
</gene>
<feature type="transmembrane region" description="Helical" evidence="1">
    <location>
        <begin position="232"/>
        <end position="249"/>
    </location>
</feature>
<evidence type="ECO:0000313" key="2">
    <source>
        <dbReference type="EMBL" id="SKC83077.1"/>
    </source>
</evidence>
<dbReference type="STRING" id="36842.SAMN02194393_03809"/>
<evidence type="ECO:0000256" key="1">
    <source>
        <dbReference type="SAM" id="Phobius"/>
    </source>
</evidence>
<feature type="transmembrane region" description="Helical" evidence="1">
    <location>
        <begin position="143"/>
        <end position="164"/>
    </location>
</feature>
<dbReference type="InterPro" id="IPR004704">
    <property type="entry name" value="PTS_IID_man"/>
</dbReference>
<evidence type="ECO:0000313" key="3">
    <source>
        <dbReference type="Proteomes" id="UP000190285"/>
    </source>
</evidence>
<proteinExistence type="predicted"/>
<keyword evidence="1" id="KW-0472">Membrane</keyword>
<sequence>MEKNKDAQTIKIPKKEVRKACWRFIFFSHCAQNFERMMGLAFTHMMVPILKFLYKDPEEYKQGLKRHMQFFNTEPNLGTLIPGIVIALEEQKANGKPVSNDLIVSTKNALMGPFAGLGDSILIGTYMPILLSIALGLSEGGSPIGAIFYIATWLGSMVLMRYWLFMKGYNLGLSAAKNVLQEGLTSKVTQGLNVVGLITIGGVSANFVKVPVSFTYNSGEMAISLQSIFDKIMPKVLPLILVLTVYYLIDKKGWSVNKVILSLLAFVSVMVVIGIM</sequence>